<dbReference type="RefSeq" id="YP_010771103.1">
    <property type="nucleotide sequence ID" value="NC_074487.1"/>
</dbReference>
<proteinExistence type="predicted"/>
<dbReference type="KEGG" id="vg:80400736"/>
<dbReference type="GO" id="GO:0019028">
    <property type="term" value="C:viral capsid"/>
    <property type="evidence" value="ECO:0007669"/>
    <property type="project" value="UniProtKB-KW"/>
</dbReference>
<gene>
    <name evidence="1" type="primary">SRR5467090_8_2</name>
</gene>
<accession>A0A8S5L579</accession>
<dbReference type="EMBL" id="BK014118">
    <property type="protein sequence ID" value="DAD52487.1"/>
    <property type="molecule type" value="Genomic_RNA"/>
</dbReference>
<reference evidence="1" key="1">
    <citation type="submission" date="2020-09" db="EMBL/GenBank/DDBJ databases">
        <title>Leviviricetes taxonomy.</title>
        <authorList>
            <person name="Stockdale S.R."/>
            <person name="Callanan J."/>
            <person name="Adriaenssens E.M."/>
            <person name="Kuhn J.H."/>
            <person name="Rumnieks J."/>
            <person name="Shkoporov A."/>
            <person name="Draper L.A."/>
            <person name="Ross P."/>
            <person name="Hill C."/>
        </authorList>
    </citation>
    <scope>NUCLEOTIDE SEQUENCE</scope>
</reference>
<keyword evidence="1" id="KW-0946">Virion</keyword>
<evidence type="ECO:0000313" key="1">
    <source>
        <dbReference type="EMBL" id="DAD52487.1"/>
    </source>
</evidence>
<name>A0A8S5L579_9VIRU</name>
<protein>
    <submittedName>
        <fullName evidence="1">Coat protein</fullName>
    </submittedName>
</protein>
<organism evidence="1 2">
    <name type="scientific">ssRNA phage SRR5467090_8</name>
    <dbReference type="NCBI Taxonomy" id="2786457"/>
    <lineage>
        <taxon>Viruses</taxon>
        <taxon>Riboviria</taxon>
        <taxon>Orthornavirae</taxon>
        <taxon>Lenarviricota</taxon>
        <taxon>Leviviricetes</taxon>
        <taxon>Timlovirales</taxon>
        <taxon>Steitzviridae</taxon>
        <taxon>Hodnevirus</taxon>
        <taxon>Hodnevirus borborocola</taxon>
        <taxon>Setohruvirus borborocola</taxon>
    </lineage>
</organism>
<sequence length="119" mass="12476">MFADPQSITINAVPISLPRTGMAIDSGAFSSSDGNTKLLVSHQHAKRDRHLLRVNVQKTTTDPLVPSTNQVVAMSVYVVVDVPKNGYSAAEQKQVVDGLVAFLAASSGAAVTKLLGAES</sequence>
<keyword evidence="2" id="KW-1185">Reference proteome</keyword>
<dbReference type="GeneID" id="80400736"/>
<evidence type="ECO:0000313" key="2">
    <source>
        <dbReference type="Proteomes" id="UP000680521"/>
    </source>
</evidence>
<keyword evidence="1" id="KW-0167">Capsid protein</keyword>
<dbReference type="Proteomes" id="UP000680521">
    <property type="component" value="Segment"/>
</dbReference>